<gene>
    <name evidence="3" type="ORF">NVV95_13415</name>
</gene>
<evidence type="ECO:0000313" key="4">
    <source>
        <dbReference type="Proteomes" id="UP001165580"/>
    </source>
</evidence>
<dbReference type="InterPro" id="IPR036038">
    <property type="entry name" value="Aminotransferase-like"/>
</dbReference>
<dbReference type="InterPro" id="IPR001544">
    <property type="entry name" value="Aminotrans_IV"/>
</dbReference>
<reference evidence="3" key="1">
    <citation type="submission" date="2022-08" db="EMBL/GenBank/DDBJ databases">
        <authorList>
            <person name="Deng Y."/>
            <person name="Han X.-F."/>
            <person name="Zhang Y.-Q."/>
        </authorList>
    </citation>
    <scope>NUCLEOTIDE SEQUENCE</scope>
    <source>
        <strain evidence="3">CPCC 205716</strain>
    </source>
</reference>
<organism evidence="3 4">
    <name type="scientific">Herbiconiux gentiana</name>
    <dbReference type="NCBI Taxonomy" id="2970912"/>
    <lineage>
        <taxon>Bacteria</taxon>
        <taxon>Bacillati</taxon>
        <taxon>Actinomycetota</taxon>
        <taxon>Actinomycetes</taxon>
        <taxon>Micrococcales</taxon>
        <taxon>Microbacteriaceae</taxon>
        <taxon>Herbiconiux</taxon>
    </lineage>
</organism>
<evidence type="ECO:0000313" key="3">
    <source>
        <dbReference type="EMBL" id="MCS5715544.1"/>
    </source>
</evidence>
<protein>
    <submittedName>
        <fullName evidence="3">Aminotransferase class IV</fullName>
    </submittedName>
</protein>
<dbReference type="PANTHER" id="PTHR42743">
    <property type="entry name" value="AMINO-ACID AMINOTRANSFERASE"/>
    <property type="match status" value="1"/>
</dbReference>
<dbReference type="SUPFAM" id="SSF56752">
    <property type="entry name" value="D-aminoacid aminotransferase-like PLP-dependent enzymes"/>
    <property type="match status" value="1"/>
</dbReference>
<feature type="region of interest" description="Disordered" evidence="2">
    <location>
        <begin position="15"/>
        <end position="50"/>
    </location>
</feature>
<dbReference type="PANTHER" id="PTHR42743:SF11">
    <property type="entry name" value="AMINODEOXYCHORISMATE LYASE"/>
    <property type="match status" value="1"/>
</dbReference>
<proteinExistence type="inferred from homology"/>
<dbReference type="InterPro" id="IPR043132">
    <property type="entry name" value="BCAT-like_C"/>
</dbReference>
<evidence type="ECO:0000256" key="1">
    <source>
        <dbReference type="ARBA" id="ARBA00009320"/>
    </source>
</evidence>
<dbReference type="Proteomes" id="UP001165580">
    <property type="component" value="Unassembled WGS sequence"/>
</dbReference>
<dbReference type="GO" id="GO:0008483">
    <property type="term" value="F:transaminase activity"/>
    <property type="evidence" value="ECO:0007669"/>
    <property type="project" value="UniProtKB-KW"/>
</dbReference>
<dbReference type="RefSeq" id="WP_259487059.1">
    <property type="nucleotide sequence ID" value="NZ_JANTEZ010000005.1"/>
</dbReference>
<dbReference type="InterPro" id="IPR050571">
    <property type="entry name" value="Class-IV_PLP-Dep_Aminotrnsfr"/>
</dbReference>
<dbReference type="EMBL" id="JANTEZ010000005">
    <property type="protein sequence ID" value="MCS5715544.1"/>
    <property type="molecule type" value="Genomic_DNA"/>
</dbReference>
<dbReference type="Gene3D" id="3.20.10.10">
    <property type="entry name" value="D-amino Acid Aminotransferase, subunit A, domain 2"/>
    <property type="match status" value="1"/>
</dbReference>
<feature type="compositionally biased region" description="Pro residues" evidence="2">
    <location>
        <begin position="41"/>
        <end position="50"/>
    </location>
</feature>
<evidence type="ECO:0000256" key="2">
    <source>
        <dbReference type="SAM" id="MobiDB-lite"/>
    </source>
</evidence>
<dbReference type="Gene3D" id="3.30.470.10">
    <property type="match status" value="1"/>
</dbReference>
<accession>A0ABT2GH39</accession>
<dbReference type="Pfam" id="PF01063">
    <property type="entry name" value="Aminotran_4"/>
    <property type="match status" value="1"/>
</dbReference>
<keyword evidence="3" id="KW-0032">Aminotransferase</keyword>
<comment type="caution">
    <text evidence="3">The sequence shown here is derived from an EMBL/GenBank/DDBJ whole genome shotgun (WGS) entry which is preliminary data.</text>
</comment>
<dbReference type="InterPro" id="IPR043131">
    <property type="entry name" value="BCAT-like_N"/>
</dbReference>
<keyword evidence="3" id="KW-0808">Transferase</keyword>
<sequence length="324" mass="33819">MTDATTVTNDDVVVFLPRGGGRASADREATPEPGSTTPTATPEPTPTPALEPVPQAEAVVNVADLAVTRGDGVFESIGVVGGRLLELPRHLARLAHSAELLELPAPDLDAFEQAVHAALAAHEAAPELLVKLFHSRGVETPAHTIDGPTGWVQVLSGADHSAARREGVRVVLLDRGYRSDIAQTAPWLLQGAKTLSYALNKAALREAARRDADDVVFVSTDGVLLEGPTANVVVRHGDVFRTPRTDLGILAGTTQAAFFDTVRARGLTAEEAVLTPDDLTTADAAWLCSSGRLLAPIRSVDGAPLPVDAPFTAGVLAEAFGLPA</sequence>
<feature type="compositionally biased region" description="Low complexity" evidence="2">
    <location>
        <begin position="31"/>
        <end position="40"/>
    </location>
</feature>
<name>A0ABT2GH39_9MICO</name>
<keyword evidence="4" id="KW-1185">Reference proteome</keyword>
<comment type="similarity">
    <text evidence="1">Belongs to the class-IV pyridoxal-phosphate-dependent aminotransferase family.</text>
</comment>